<dbReference type="Proteomes" id="UP001596163">
    <property type="component" value="Unassembled WGS sequence"/>
</dbReference>
<comment type="caution">
    <text evidence="1">The sequence shown here is derived from an EMBL/GenBank/DDBJ whole genome shotgun (WGS) entry which is preliminary data.</text>
</comment>
<reference evidence="2" key="1">
    <citation type="journal article" date="2019" name="Int. J. Syst. Evol. Microbiol.">
        <title>The Global Catalogue of Microorganisms (GCM) 10K type strain sequencing project: providing services to taxonomists for standard genome sequencing and annotation.</title>
        <authorList>
            <consortium name="The Broad Institute Genomics Platform"/>
            <consortium name="The Broad Institute Genome Sequencing Center for Infectious Disease"/>
            <person name="Wu L."/>
            <person name="Ma J."/>
        </authorList>
    </citation>
    <scope>NUCLEOTIDE SEQUENCE [LARGE SCALE GENOMIC DNA]</scope>
    <source>
        <strain evidence="2">CGMCC 1.7030</strain>
    </source>
</reference>
<sequence>MGLFWNLLQQSQISEQSTRASTLEARVAYLEHELRKTQEVLIKTLKILEEQSGKDINGDGKIG</sequence>
<organism evidence="1 2">
    <name type="scientific">Algoriphagus aquatilis</name>
    <dbReference type="NCBI Taxonomy" id="490186"/>
    <lineage>
        <taxon>Bacteria</taxon>
        <taxon>Pseudomonadati</taxon>
        <taxon>Bacteroidota</taxon>
        <taxon>Cytophagia</taxon>
        <taxon>Cytophagales</taxon>
        <taxon>Cyclobacteriaceae</taxon>
        <taxon>Algoriphagus</taxon>
    </lineage>
</organism>
<gene>
    <name evidence="1" type="ORF">ACFPIK_07210</name>
</gene>
<evidence type="ECO:0000313" key="2">
    <source>
        <dbReference type="Proteomes" id="UP001596163"/>
    </source>
</evidence>
<name>A0ABW0BUJ6_9BACT</name>
<protein>
    <submittedName>
        <fullName evidence="1">Uncharacterized protein</fullName>
    </submittedName>
</protein>
<proteinExistence type="predicted"/>
<dbReference type="EMBL" id="JBHSKS010000004">
    <property type="protein sequence ID" value="MFC5191552.1"/>
    <property type="molecule type" value="Genomic_DNA"/>
</dbReference>
<dbReference type="RefSeq" id="WP_377913700.1">
    <property type="nucleotide sequence ID" value="NZ_JBHSKS010000004.1"/>
</dbReference>
<keyword evidence="2" id="KW-1185">Reference proteome</keyword>
<evidence type="ECO:0000313" key="1">
    <source>
        <dbReference type="EMBL" id="MFC5191552.1"/>
    </source>
</evidence>
<accession>A0ABW0BUJ6</accession>